<proteinExistence type="inferred from homology"/>
<evidence type="ECO:0000313" key="8">
    <source>
        <dbReference type="Proteomes" id="UP001341136"/>
    </source>
</evidence>
<keyword evidence="6" id="KW-1003">Cell membrane</keyword>
<dbReference type="Proteomes" id="UP001341136">
    <property type="component" value="Chromosome"/>
</dbReference>
<reference evidence="7 8" key="1">
    <citation type="submission" date="2024-01" db="EMBL/GenBank/DDBJ databases">
        <title>Culturomics analysis of mouse respiratory tract.</title>
        <authorList>
            <person name="Phillips A.M."/>
            <person name="Collette N.M."/>
            <person name="Mageeney C.M."/>
            <person name="Sinha A."/>
            <person name="Hern K.E."/>
            <person name="Arkin A.P."/>
            <person name="Williams K.P."/>
            <person name="Branda S."/>
        </authorList>
    </citation>
    <scope>NUCLEOTIDE SEQUENCE [LARGE SCALE GENOMIC DNA]</scope>
    <source>
        <strain evidence="7 8">CP20</strain>
    </source>
</reference>
<feature type="transmembrane region" description="Helical" evidence="6">
    <location>
        <begin position="116"/>
        <end position="136"/>
    </location>
</feature>
<evidence type="ECO:0000256" key="5">
    <source>
        <dbReference type="ARBA" id="ARBA00023136"/>
    </source>
</evidence>
<evidence type="ECO:0000256" key="6">
    <source>
        <dbReference type="RuleBase" id="RU363041"/>
    </source>
</evidence>
<evidence type="ECO:0000256" key="2">
    <source>
        <dbReference type="ARBA" id="ARBA00009142"/>
    </source>
</evidence>
<evidence type="ECO:0000256" key="3">
    <source>
        <dbReference type="ARBA" id="ARBA00022692"/>
    </source>
</evidence>
<accession>A0ABZ2CVG5</accession>
<feature type="transmembrane region" description="Helical" evidence="6">
    <location>
        <begin position="58"/>
        <end position="78"/>
    </location>
</feature>
<evidence type="ECO:0000313" key="7">
    <source>
        <dbReference type="EMBL" id="WWA30837.1"/>
    </source>
</evidence>
<evidence type="ECO:0000256" key="4">
    <source>
        <dbReference type="ARBA" id="ARBA00022989"/>
    </source>
</evidence>
<keyword evidence="5 6" id="KW-0472">Membrane</keyword>
<gene>
    <name evidence="7" type="ORF">V5G21_03320</name>
</gene>
<organism evidence="7 8">
    <name type="scientific">Shouchella rhizosphaerae</name>
    <dbReference type="NCBI Taxonomy" id="866786"/>
    <lineage>
        <taxon>Bacteria</taxon>
        <taxon>Bacillati</taxon>
        <taxon>Bacillota</taxon>
        <taxon>Bacilli</taxon>
        <taxon>Bacillales</taxon>
        <taxon>Bacillaceae</taxon>
        <taxon>Shouchella</taxon>
    </lineage>
</organism>
<dbReference type="PANTHER" id="PTHR43701:SF2">
    <property type="entry name" value="MEMBRANE TRANSPORTER PROTEIN YJNA-RELATED"/>
    <property type="match status" value="1"/>
</dbReference>
<feature type="transmembrane region" description="Helical" evidence="6">
    <location>
        <begin position="12"/>
        <end position="38"/>
    </location>
</feature>
<name>A0ABZ2CVG5_9BACI</name>
<dbReference type="EMBL" id="CP144921">
    <property type="protein sequence ID" value="WWA30837.1"/>
    <property type="molecule type" value="Genomic_DNA"/>
</dbReference>
<comment type="subcellular location">
    <subcellularLocation>
        <location evidence="6">Cell membrane</location>
        <topology evidence="6">Multi-pass membrane protein</topology>
    </subcellularLocation>
    <subcellularLocation>
        <location evidence="1">Membrane</location>
        <topology evidence="1">Multi-pass membrane protein</topology>
    </subcellularLocation>
</comment>
<dbReference type="Pfam" id="PF01925">
    <property type="entry name" value="TauE"/>
    <property type="match status" value="1"/>
</dbReference>
<keyword evidence="8" id="KW-1185">Reference proteome</keyword>
<sequence length="281" mass="29461">MIIQKAGFLMEYVLLVLVGFAAAAFGSLLGLGGGVIVVPALLGLGSLFAAVDVISPQTAAGTSLFVMIFTGISSVLAYHKQKTIDWKSALLFLIGIVPGAILGTSASKVLSTDSFMVYFGLFMLVIAGSLFLRGKLKRKDAPVKGVIRESTDEAGNRYVYGYSPTAAIVVSIGVGFLSSLFGVGGGALMVPVMIVWFGFPAKIAAATAMLVILFSAVSGSAAHFAAGHIHWLYALALIPGAWFGGKAGAWLNQRIRSNLLVWLMKLVFIGLAVQFILQGLL</sequence>
<feature type="transmembrane region" description="Helical" evidence="6">
    <location>
        <begin position="90"/>
        <end position="110"/>
    </location>
</feature>
<keyword evidence="4 6" id="KW-1133">Transmembrane helix</keyword>
<protein>
    <recommendedName>
        <fullName evidence="6">Probable membrane transporter protein</fullName>
    </recommendedName>
</protein>
<dbReference type="RefSeq" id="WP_244153296.1">
    <property type="nucleotide sequence ID" value="NZ_CP144921.1"/>
</dbReference>
<dbReference type="InterPro" id="IPR051598">
    <property type="entry name" value="TSUP/Inactive_protease-like"/>
</dbReference>
<dbReference type="InterPro" id="IPR002781">
    <property type="entry name" value="TM_pro_TauE-like"/>
</dbReference>
<keyword evidence="3 6" id="KW-0812">Transmembrane</keyword>
<dbReference type="PANTHER" id="PTHR43701">
    <property type="entry name" value="MEMBRANE TRANSPORTER PROTEIN MJ0441-RELATED"/>
    <property type="match status" value="1"/>
</dbReference>
<comment type="similarity">
    <text evidence="2 6">Belongs to the 4-toluene sulfonate uptake permease (TSUP) (TC 2.A.102) family.</text>
</comment>
<feature type="transmembrane region" description="Helical" evidence="6">
    <location>
        <begin position="259"/>
        <end position="277"/>
    </location>
</feature>
<evidence type="ECO:0000256" key="1">
    <source>
        <dbReference type="ARBA" id="ARBA00004141"/>
    </source>
</evidence>
<feature type="transmembrane region" description="Helical" evidence="6">
    <location>
        <begin position="231"/>
        <end position="252"/>
    </location>
</feature>